<gene>
    <name evidence="3" type="primary">20349026</name>
    <name evidence="2" type="ORF">GGTG_08568</name>
</gene>
<evidence type="ECO:0000259" key="1">
    <source>
        <dbReference type="Pfam" id="PF00561"/>
    </source>
</evidence>
<sequence>MAQNTHHHHIFAVSILSGQMSVETRNFYPDLERHVTPTASGSQVVSYVHDLGPSRPILTLIHGYPQSSLIWRYIVPQLKQKASLFIPELPGYGISTPSDKHSKLEVGRALLEALISTFKLQPGEAAAPRTVILGGHDRGARIAHRLAVSLSHDPAFAQSSGAGGGLLRVAGAALLDIVPTQAQWAAFADPVSSRAYFHWPLLANVALAVPLIRAYGGARWCRQSHALVAGSDEAGRARVVEADGAADVHAELFEREETIRCSCEDYAAGSTVDVVEQVADQAAGRKLDVPTLVLFSAAGIGGRMDVAGIWKDWVAPGVELEAVAVGGGYGHYLPEEACDDVLEHLSMFLKSVA</sequence>
<dbReference type="EMBL" id="GL385398">
    <property type="protein sequence ID" value="EJT74730.1"/>
    <property type="molecule type" value="Genomic_DNA"/>
</dbReference>
<dbReference type="STRING" id="644352.J3P4Y2"/>
<dbReference type="EnsemblFungi" id="EJT74730">
    <property type="protein sequence ID" value="EJT74730"/>
    <property type="gene ID" value="GGTG_08568"/>
</dbReference>
<dbReference type="AlphaFoldDB" id="J3P4Y2"/>
<dbReference type="VEuPathDB" id="FungiDB:GGTG_08568"/>
<evidence type="ECO:0000313" key="3">
    <source>
        <dbReference type="EnsemblFungi" id="EJT74730"/>
    </source>
</evidence>
<proteinExistence type="predicted"/>
<dbReference type="PANTHER" id="PTHR43329">
    <property type="entry name" value="EPOXIDE HYDROLASE"/>
    <property type="match status" value="1"/>
</dbReference>
<dbReference type="Pfam" id="PF00561">
    <property type="entry name" value="Abhydrolase_1"/>
    <property type="match status" value="1"/>
</dbReference>
<reference evidence="4" key="1">
    <citation type="submission" date="2010-07" db="EMBL/GenBank/DDBJ databases">
        <title>The genome sequence of Gaeumannomyces graminis var. tritici strain R3-111a-1.</title>
        <authorList>
            <consortium name="The Broad Institute Genome Sequencing Platform"/>
            <person name="Ma L.-J."/>
            <person name="Dead R."/>
            <person name="Young S."/>
            <person name="Zeng Q."/>
            <person name="Koehrsen M."/>
            <person name="Alvarado L."/>
            <person name="Berlin A."/>
            <person name="Chapman S.B."/>
            <person name="Chen Z."/>
            <person name="Freedman E."/>
            <person name="Gellesch M."/>
            <person name="Goldberg J."/>
            <person name="Griggs A."/>
            <person name="Gujja S."/>
            <person name="Heilman E.R."/>
            <person name="Heiman D."/>
            <person name="Hepburn T."/>
            <person name="Howarth C."/>
            <person name="Jen D."/>
            <person name="Larson L."/>
            <person name="Mehta T."/>
            <person name="Neiman D."/>
            <person name="Pearson M."/>
            <person name="Roberts A."/>
            <person name="Saif S."/>
            <person name="Shea T."/>
            <person name="Shenoy N."/>
            <person name="Sisk P."/>
            <person name="Stolte C."/>
            <person name="Sykes S."/>
            <person name="Walk T."/>
            <person name="White J."/>
            <person name="Yandava C."/>
            <person name="Haas B."/>
            <person name="Nusbaum C."/>
            <person name="Birren B."/>
        </authorList>
    </citation>
    <scope>NUCLEOTIDE SEQUENCE [LARGE SCALE GENOMIC DNA]</scope>
    <source>
        <strain evidence="4">R3-111a-1</strain>
    </source>
</reference>
<dbReference type="Proteomes" id="UP000006039">
    <property type="component" value="Unassembled WGS sequence"/>
</dbReference>
<feature type="domain" description="AB hydrolase-1" evidence="1">
    <location>
        <begin position="56"/>
        <end position="147"/>
    </location>
</feature>
<accession>J3P4Y2</accession>
<evidence type="ECO:0000313" key="4">
    <source>
        <dbReference type="Proteomes" id="UP000006039"/>
    </source>
</evidence>
<organism evidence="2">
    <name type="scientific">Gaeumannomyces tritici (strain R3-111a-1)</name>
    <name type="common">Wheat and barley take-all root rot fungus</name>
    <name type="synonym">Gaeumannomyces graminis var. tritici</name>
    <dbReference type="NCBI Taxonomy" id="644352"/>
    <lineage>
        <taxon>Eukaryota</taxon>
        <taxon>Fungi</taxon>
        <taxon>Dikarya</taxon>
        <taxon>Ascomycota</taxon>
        <taxon>Pezizomycotina</taxon>
        <taxon>Sordariomycetes</taxon>
        <taxon>Sordariomycetidae</taxon>
        <taxon>Magnaporthales</taxon>
        <taxon>Magnaporthaceae</taxon>
        <taxon>Gaeumannomyces</taxon>
    </lineage>
</organism>
<protein>
    <recommendedName>
        <fullName evidence="1">AB hydrolase-1 domain-containing protein</fullName>
    </recommendedName>
</protein>
<name>J3P4Y2_GAET3</name>
<dbReference type="eggNOG" id="ENOG502S6U1">
    <property type="taxonomic scope" value="Eukaryota"/>
</dbReference>
<reference evidence="3" key="4">
    <citation type="journal article" date="2015" name="G3 (Bethesda)">
        <title>Genome sequences of three phytopathogenic species of the Magnaporthaceae family of fungi.</title>
        <authorList>
            <person name="Okagaki L.H."/>
            <person name="Nunes C.C."/>
            <person name="Sailsbery J."/>
            <person name="Clay B."/>
            <person name="Brown D."/>
            <person name="John T."/>
            <person name="Oh Y."/>
            <person name="Young N."/>
            <person name="Fitzgerald M."/>
            <person name="Haas B.J."/>
            <person name="Zeng Q."/>
            <person name="Young S."/>
            <person name="Adiconis X."/>
            <person name="Fan L."/>
            <person name="Levin J.Z."/>
            <person name="Mitchell T.K."/>
            <person name="Okubara P.A."/>
            <person name="Farman M.L."/>
            <person name="Kohn L.M."/>
            <person name="Birren B."/>
            <person name="Ma L.-J."/>
            <person name="Dean R.A."/>
        </authorList>
    </citation>
    <scope>NUCLEOTIDE SEQUENCE</scope>
    <source>
        <strain evidence="3">R3-111a-1</strain>
    </source>
</reference>
<evidence type="ECO:0000313" key="2">
    <source>
        <dbReference type="EMBL" id="EJT74730.1"/>
    </source>
</evidence>
<reference evidence="2" key="2">
    <citation type="submission" date="2010-07" db="EMBL/GenBank/DDBJ databases">
        <authorList>
            <consortium name="The Broad Institute Genome Sequencing Platform"/>
            <consortium name="Broad Institute Genome Sequencing Center for Infectious Disease"/>
            <person name="Ma L.-J."/>
            <person name="Dead R."/>
            <person name="Young S."/>
            <person name="Zeng Q."/>
            <person name="Koehrsen M."/>
            <person name="Alvarado L."/>
            <person name="Berlin A."/>
            <person name="Chapman S.B."/>
            <person name="Chen Z."/>
            <person name="Freedman E."/>
            <person name="Gellesch M."/>
            <person name="Goldberg J."/>
            <person name="Griggs A."/>
            <person name="Gujja S."/>
            <person name="Heilman E.R."/>
            <person name="Heiman D."/>
            <person name="Hepburn T."/>
            <person name="Howarth C."/>
            <person name="Jen D."/>
            <person name="Larson L."/>
            <person name="Mehta T."/>
            <person name="Neiman D."/>
            <person name="Pearson M."/>
            <person name="Roberts A."/>
            <person name="Saif S."/>
            <person name="Shea T."/>
            <person name="Shenoy N."/>
            <person name="Sisk P."/>
            <person name="Stolte C."/>
            <person name="Sykes S."/>
            <person name="Walk T."/>
            <person name="White J."/>
            <person name="Yandava C."/>
            <person name="Haas B."/>
            <person name="Nusbaum C."/>
            <person name="Birren B."/>
        </authorList>
    </citation>
    <scope>NUCLEOTIDE SEQUENCE</scope>
    <source>
        <strain evidence="2">R3-111a-1</strain>
    </source>
</reference>
<dbReference type="HOGENOM" id="CLU_020336_7_1_1"/>
<reference evidence="2" key="3">
    <citation type="submission" date="2010-09" db="EMBL/GenBank/DDBJ databases">
        <title>Annotation of Gaeumannomyces graminis var. tritici R3-111a-1.</title>
        <authorList>
            <consortium name="The Broad Institute Genome Sequencing Platform"/>
            <person name="Ma L.-J."/>
            <person name="Dead R."/>
            <person name="Young S.K."/>
            <person name="Zeng Q."/>
            <person name="Gargeya S."/>
            <person name="Fitzgerald M."/>
            <person name="Haas B."/>
            <person name="Abouelleil A."/>
            <person name="Alvarado L."/>
            <person name="Arachchi H.M."/>
            <person name="Berlin A."/>
            <person name="Brown A."/>
            <person name="Chapman S.B."/>
            <person name="Chen Z."/>
            <person name="Dunbar C."/>
            <person name="Freedman E."/>
            <person name="Gearin G."/>
            <person name="Gellesch M."/>
            <person name="Goldberg J."/>
            <person name="Griggs A."/>
            <person name="Gujja S."/>
            <person name="Heiman D."/>
            <person name="Howarth C."/>
            <person name="Larson L."/>
            <person name="Lui A."/>
            <person name="MacDonald P.J.P."/>
            <person name="Mehta T."/>
            <person name="Montmayeur A."/>
            <person name="Murphy C."/>
            <person name="Neiman D."/>
            <person name="Pearson M."/>
            <person name="Priest M."/>
            <person name="Roberts A."/>
            <person name="Saif S."/>
            <person name="Shea T."/>
            <person name="Shenoy N."/>
            <person name="Sisk P."/>
            <person name="Stolte C."/>
            <person name="Sykes S."/>
            <person name="Yandava C."/>
            <person name="Wortman J."/>
            <person name="Nusbaum C."/>
            <person name="Birren B."/>
        </authorList>
    </citation>
    <scope>NUCLEOTIDE SEQUENCE</scope>
    <source>
        <strain evidence="2">R3-111a-1</strain>
    </source>
</reference>
<keyword evidence="4" id="KW-1185">Reference proteome</keyword>
<dbReference type="OrthoDB" id="6431331at2759"/>
<dbReference type="InterPro" id="IPR029058">
    <property type="entry name" value="AB_hydrolase_fold"/>
</dbReference>
<dbReference type="GeneID" id="20349026"/>
<dbReference type="InterPro" id="IPR000073">
    <property type="entry name" value="AB_hydrolase_1"/>
</dbReference>
<dbReference type="Gene3D" id="3.40.50.1820">
    <property type="entry name" value="alpha/beta hydrolase"/>
    <property type="match status" value="1"/>
</dbReference>
<dbReference type="RefSeq" id="XP_009224674.1">
    <property type="nucleotide sequence ID" value="XM_009226410.1"/>
</dbReference>
<dbReference type="SUPFAM" id="SSF53474">
    <property type="entry name" value="alpha/beta-Hydrolases"/>
    <property type="match status" value="1"/>
</dbReference>
<reference evidence="3" key="5">
    <citation type="submission" date="2018-04" db="UniProtKB">
        <authorList>
            <consortium name="EnsemblFungi"/>
        </authorList>
    </citation>
    <scope>IDENTIFICATION</scope>
    <source>
        <strain evidence="3">R3-111a-1</strain>
    </source>
</reference>